<keyword evidence="3" id="KW-0597">Phosphoprotein</keyword>
<comment type="subcellular location">
    <subcellularLocation>
        <location evidence="1">Membrane</location>
        <topology evidence="1">Peripheral membrane protein</topology>
    </subcellularLocation>
</comment>
<dbReference type="SMART" id="SM00234">
    <property type="entry name" value="START"/>
    <property type="match status" value="1"/>
</dbReference>
<dbReference type="SMART" id="SM00324">
    <property type="entry name" value="RhoGAP"/>
    <property type="match status" value="1"/>
</dbReference>
<feature type="compositionally biased region" description="Basic and acidic residues" evidence="4">
    <location>
        <begin position="955"/>
        <end position="966"/>
    </location>
</feature>
<protein>
    <submittedName>
        <fullName evidence="8">StAR-related lipid transfer protein 13 isoform X1</fullName>
    </submittedName>
</protein>
<dbReference type="GeneID" id="106591718"/>
<feature type="compositionally biased region" description="Acidic residues" evidence="4">
    <location>
        <begin position="1345"/>
        <end position="1356"/>
    </location>
</feature>
<dbReference type="SUPFAM" id="SSF55961">
    <property type="entry name" value="Bet v1-like"/>
    <property type="match status" value="1"/>
</dbReference>
<feature type="region of interest" description="Disordered" evidence="4">
    <location>
        <begin position="1341"/>
        <end position="1361"/>
    </location>
</feature>
<feature type="compositionally biased region" description="Low complexity" evidence="4">
    <location>
        <begin position="429"/>
        <end position="461"/>
    </location>
</feature>
<dbReference type="PANTHER" id="PTHR12659:SF8">
    <property type="entry name" value="STAR-RELATED LIPID TRANSFER PROTEIN 13 ISOFORM X1"/>
    <property type="match status" value="1"/>
</dbReference>
<evidence type="ECO:0000313" key="8">
    <source>
        <dbReference type="RefSeq" id="XP_045546152.1"/>
    </source>
</evidence>
<dbReference type="Pfam" id="PF01852">
    <property type="entry name" value="START"/>
    <property type="match status" value="1"/>
</dbReference>
<feature type="compositionally biased region" description="Basic and acidic residues" evidence="4">
    <location>
        <begin position="178"/>
        <end position="191"/>
    </location>
</feature>
<organism evidence="7 8">
    <name type="scientific">Salmo salar</name>
    <name type="common">Atlantic salmon</name>
    <dbReference type="NCBI Taxonomy" id="8030"/>
    <lineage>
        <taxon>Eukaryota</taxon>
        <taxon>Metazoa</taxon>
        <taxon>Chordata</taxon>
        <taxon>Craniata</taxon>
        <taxon>Vertebrata</taxon>
        <taxon>Euteleostomi</taxon>
        <taxon>Actinopterygii</taxon>
        <taxon>Neopterygii</taxon>
        <taxon>Teleostei</taxon>
        <taxon>Protacanthopterygii</taxon>
        <taxon>Salmoniformes</taxon>
        <taxon>Salmonidae</taxon>
        <taxon>Salmoninae</taxon>
        <taxon>Salmo</taxon>
    </lineage>
</organism>
<dbReference type="Gene3D" id="1.10.555.10">
    <property type="entry name" value="Rho GTPase activation protein"/>
    <property type="match status" value="1"/>
</dbReference>
<feature type="domain" description="Rho-GAP" evidence="5">
    <location>
        <begin position="1105"/>
        <end position="1311"/>
    </location>
</feature>
<feature type="region of interest" description="Disordered" evidence="4">
    <location>
        <begin position="167"/>
        <end position="212"/>
    </location>
</feature>
<proteinExistence type="predicted"/>
<feature type="region of interest" description="Disordered" evidence="4">
    <location>
        <begin position="388"/>
        <end position="411"/>
    </location>
</feature>
<dbReference type="PANTHER" id="PTHR12659">
    <property type="entry name" value="RHO-TYPE GTPASE ACTIVATING PROTEIN"/>
    <property type="match status" value="1"/>
</dbReference>
<feature type="region of interest" description="Disordered" evidence="4">
    <location>
        <begin position="423"/>
        <end position="484"/>
    </location>
</feature>
<feature type="compositionally biased region" description="Pro residues" evidence="4">
    <location>
        <begin position="192"/>
        <end position="206"/>
    </location>
</feature>
<dbReference type="PROSITE" id="PS50238">
    <property type="entry name" value="RHOGAP"/>
    <property type="match status" value="1"/>
</dbReference>
<feature type="compositionally biased region" description="Acidic residues" evidence="4">
    <location>
        <begin position="348"/>
        <end position="357"/>
    </location>
</feature>
<name>A0ABM3CHX0_SALSA</name>
<keyword evidence="7" id="KW-1185">Reference proteome</keyword>
<feature type="domain" description="START" evidence="6">
    <location>
        <begin position="1367"/>
        <end position="1535"/>
    </location>
</feature>
<dbReference type="RefSeq" id="XP_045546152.1">
    <property type="nucleotide sequence ID" value="XM_045690196.1"/>
</dbReference>
<dbReference type="Proteomes" id="UP001652741">
    <property type="component" value="Chromosome ssa11"/>
</dbReference>
<feature type="compositionally biased region" description="Low complexity" evidence="4">
    <location>
        <begin position="967"/>
        <end position="983"/>
    </location>
</feature>
<feature type="compositionally biased region" description="Polar residues" evidence="4">
    <location>
        <begin position="760"/>
        <end position="769"/>
    </location>
</feature>
<feature type="region of interest" description="Disordered" evidence="4">
    <location>
        <begin position="849"/>
        <end position="892"/>
    </location>
</feature>
<dbReference type="InterPro" id="IPR023393">
    <property type="entry name" value="START-like_dom_sf"/>
</dbReference>
<accession>A0ABM3CHX0</accession>
<dbReference type="Gene3D" id="3.30.530.20">
    <property type="match status" value="1"/>
</dbReference>
<feature type="region of interest" description="Disordered" evidence="4">
    <location>
        <begin position="736"/>
        <end position="774"/>
    </location>
</feature>
<feature type="region of interest" description="Disordered" evidence="4">
    <location>
        <begin position="250"/>
        <end position="371"/>
    </location>
</feature>
<sequence>MAMCEGPVATLPVSHQPPHRQGQTLDTVTVLLEDLQGHGEFEGQGHGEVEGQGHGEVTSVVQCCDALSPMSTPPPLGKSVDPEPMNSGPIQTQTTTNRDIDEVDMDHRSPSHVCCEADPIESGLTPGQTWDEVDQTSTMSCDTEVELGTETETTPHIQVCPTESGLVTEVNGRSGKQRVREPIEEPERPKETPSPPSSPVSSPPLSPGQTLGLVALDTPQEGCLDAPGPGEGSSMDLFCIVKHKPSAIVFSGDDNISPPRAFVTQSLDGEESSSGDEDEGGDDLEEEEDEEKDEEIPELPQYKEFLVSRRRRNVSRNRKRLRKGQELPPTGSLIGLGSTNKTRLKDKEEEDEEEEEEAERKQARSPWCDSMSQLMRKLDQLNLDIQEALSAASSSHSDNDKPETQQSELSAPALGRMISRGLVHDHNTSRPSTRPPESSVSSSRRSSRPLARSRPLIRSSLHSPSHLHYRRRSGESRMPSESEEIEAKEACDWLRAAGFPQYAQLYEDSQFPIDILSVKRDHDFLDRDLVEPLCRRLNTLNKCCSMKLDVSHPRKKTDDSDDDDPLAISKRWTFEWNSRRWSRLQDMHFLLGSPNESSPEGCQGEGRLRSTVSSESVLTDLSEPEITDISSLHSQDSLGAMLPDSVSMASLAGPYQPPRDLSHYNSLPIKSSRHGQGGRSPAKAFLRRMEMMRTWGPSSKRKSGSGRAPLVISGPVLHGEEPQALQTLHCVPINQSEDSLHPPHQSDDNSSLIALGNGSTGQSMTSGVSSMRPCVRESVSKPLPKRGSMYLEDMQLLSGAPRVRRTEAQQSPFSRNHFRSYEDLLVHIPKNHKPGTFPKALSIESLATATNHQHQTPSPSPLHPSKGSPWTGTALSKKPPCPGAPRGSRVSVYDNVPGSHLYASTGDLLDVDRDDHLFPHLDDIISHISGLQQIVDHWSRIVLPEGGVGEEGEAGEGKRGEGEGEGRTTPSEGEGEGRTTPSEGEGEGRTMPSEGERDGVSLIDIESTGTRERRDSGVGASLTRPRLRWPSFRLSDHLRQSGSVLQISSQSAGQLSLLQKFSLLRLTAIMENYSMSNKHGWTWSVPKFMKRLKVPDYRERSVFGVPLIVHTQRCGYPLPLCLQQALRHLRMHCLDQVGLFRKSGVKSRIQALRQECETSPDSVCYEDQSAYDVADMVKQFFRDLPEPLLTSKLGETFLHIYQYVPKEQRLQAVRAAILLMSDENREVLQTLLCFLRDVTSCVEENQMTPMNLAVCLGPSLFHLNILKNDNLSPRSIQRKYATGRPDQKDLSENLAATQGLAHMITECQHLFEIPQDMVSRSHNSYMEAELLAPPLDELRKTHDVEGEEEEEEEEEEGSYHTHMEGLVQGLLKEARDSSKGWVSRATSDHTELACKKVGDGNPLRRWRVCLEVCATPSEVLERLLRERPLWQTDVLQEKVLETLGRQTDIYQYSLQSMAPHPNTDYVVLRSWRNNISKGCSVLVCVSVDYEDSPAMVSVRGVVLESQYLLEPCGTGRSRLTHICRVDLKGRSPEWYNKVFGHLCVSEAQRIRSSFLPPDPPGPETKI</sequence>
<feature type="compositionally biased region" description="Acidic residues" evidence="4">
    <location>
        <begin position="268"/>
        <end position="297"/>
    </location>
</feature>
<evidence type="ECO:0000256" key="3">
    <source>
        <dbReference type="ARBA" id="ARBA00022553"/>
    </source>
</evidence>
<dbReference type="Gene3D" id="1.10.287.2070">
    <property type="match status" value="1"/>
</dbReference>
<reference evidence="8" key="1">
    <citation type="submission" date="2025-08" db="UniProtKB">
        <authorList>
            <consortium name="RefSeq"/>
        </authorList>
    </citation>
    <scope>IDENTIFICATION</scope>
</reference>
<dbReference type="InterPro" id="IPR008936">
    <property type="entry name" value="Rho_GTPase_activation_prot"/>
</dbReference>
<evidence type="ECO:0000256" key="1">
    <source>
        <dbReference type="ARBA" id="ARBA00004170"/>
    </source>
</evidence>
<evidence type="ECO:0000256" key="4">
    <source>
        <dbReference type="SAM" id="MobiDB-lite"/>
    </source>
</evidence>
<dbReference type="InterPro" id="IPR002913">
    <property type="entry name" value="START_lipid-bd_dom"/>
</dbReference>
<evidence type="ECO:0000313" key="7">
    <source>
        <dbReference type="Proteomes" id="UP001652741"/>
    </source>
</evidence>
<evidence type="ECO:0000259" key="5">
    <source>
        <dbReference type="PROSITE" id="PS50238"/>
    </source>
</evidence>
<dbReference type="InterPro" id="IPR000198">
    <property type="entry name" value="RhoGAP_dom"/>
</dbReference>
<dbReference type="CDD" id="cd04375">
    <property type="entry name" value="RhoGAP_DLC1"/>
    <property type="match status" value="1"/>
</dbReference>
<dbReference type="SUPFAM" id="SSF48350">
    <property type="entry name" value="GTPase activation domain, GAP"/>
    <property type="match status" value="1"/>
</dbReference>
<evidence type="ECO:0000259" key="6">
    <source>
        <dbReference type="PROSITE" id="PS50848"/>
    </source>
</evidence>
<dbReference type="InterPro" id="IPR001660">
    <property type="entry name" value="SAM"/>
</dbReference>
<gene>
    <name evidence="8" type="primary">stard13a</name>
</gene>
<feature type="compositionally biased region" description="Basic and acidic residues" evidence="4">
    <location>
        <begin position="472"/>
        <end position="484"/>
    </location>
</feature>
<feature type="compositionally biased region" description="Basic residues" evidence="4">
    <location>
        <begin position="308"/>
        <end position="322"/>
    </location>
</feature>
<evidence type="ECO:0000256" key="2">
    <source>
        <dbReference type="ARBA" id="ARBA00022468"/>
    </source>
</evidence>
<dbReference type="PROSITE" id="PS50848">
    <property type="entry name" value="START"/>
    <property type="match status" value="1"/>
</dbReference>
<feature type="region of interest" description="Disordered" evidence="4">
    <location>
        <begin position="1"/>
        <end position="22"/>
    </location>
</feature>
<feature type="region of interest" description="Disordered" evidence="4">
    <location>
        <begin position="71"/>
        <end position="95"/>
    </location>
</feature>
<dbReference type="Pfam" id="PF07647">
    <property type="entry name" value="SAM_2"/>
    <property type="match status" value="1"/>
</dbReference>
<keyword evidence="2" id="KW-0343">GTPase activation</keyword>
<feature type="region of interest" description="Disordered" evidence="4">
    <location>
        <begin position="945"/>
        <end position="1021"/>
    </location>
</feature>
<feature type="compositionally biased region" description="Basic and acidic residues" evidence="4">
    <location>
        <begin position="738"/>
        <end position="747"/>
    </location>
</feature>
<dbReference type="Pfam" id="PF00620">
    <property type="entry name" value="RhoGAP"/>
    <property type="match status" value="1"/>
</dbReference>
<dbReference type="InterPro" id="IPR013761">
    <property type="entry name" value="SAM/pointed_sf"/>
</dbReference>
<dbReference type="CDD" id="cd09592">
    <property type="entry name" value="SAM_DLC2"/>
    <property type="match status" value="1"/>
</dbReference>
<dbReference type="SUPFAM" id="SSF47769">
    <property type="entry name" value="SAM/Pointed domain"/>
    <property type="match status" value="1"/>
</dbReference>